<dbReference type="AlphaFoldDB" id="A0A6I2UY40"/>
<accession>A0A6I2UY40</accession>
<comment type="caution">
    <text evidence="1">The sequence shown here is derived from an EMBL/GenBank/DDBJ whole genome shotgun (WGS) entry which is preliminary data.</text>
</comment>
<dbReference type="SUPFAM" id="SSF48452">
    <property type="entry name" value="TPR-like"/>
    <property type="match status" value="1"/>
</dbReference>
<name>A0A6I2UY40_9FIRM</name>
<keyword evidence="2" id="KW-1185">Reference proteome</keyword>
<proteinExistence type="predicted"/>
<organism evidence="1 2">
    <name type="scientific">Selenomonas montiformis</name>
    <dbReference type="NCBI Taxonomy" id="2652285"/>
    <lineage>
        <taxon>Bacteria</taxon>
        <taxon>Bacillati</taxon>
        <taxon>Bacillota</taxon>
        <taxon>Negativicutes</taxon>
        <taxon>Selenomonadales</taxon>
        <taxon>Selenomonadaceae</taxon>
        <taxon>Selenomonas</taxon>
    </lineage>
</organism>
<dbReference type="InterPro" id="IPR011990">
    <property type="entry name" value="TPR-like_helical_dom_sf"/>
</dbReference>
<evidence type="ECO:0000313" key="2">
    <source>
        <dbReference type="Proteomes" id="UP000430222"/>
    </source>
</evidence>
<dbReference type="EMBL" id="VUNL01000007">
    <property type="protein sequence ID" value="MSV25004.1"/>
    <property type="molecule type" value="Genomic_DNA"/>
</dbReference>
<dbReference type="Proteomes" id="UP000430222">
    <property type="component" value="Unassembled WGS sequence"/>
</dbReference>
<evidence type="ECO:0000313" key="1">
    <source>
        <dbReference type="EMBL" id="MSV25004.1"/>
    </source>
</evidence>
<dbReference type="Pfam" id="PF14559">
    <property type="entry name" value="TPR_19"/>
    <property type="match status" value="1"/>
</dbReference>
<sequence length="307" mass="33362">MGRANRKLNKNKKKKEQEMQSATVQKLREELNTLFAEEKYSDVINKLAELVQAGDYDPEMLYAGAYSYFMIGDYERSASMVENVLNFAPGHLAARILLARICILEDRTDDSLAIFDFVLEHGEGQLTQEQREDMEDILEYYGRNEADHLKAEFPHVASFLGLTPTAAPAAKAAPFPVPAAPAVQDEPVAPAAAPEIPAVEAPASEPEASQGGESVEAEIQAVLGKDASLSDKVRLLQAFAGGHFTAGEYAAAAKLLEAALTIDGKDANVIRNLAVLAKRMGKTDKALAFAARMPQTDLLLLDFLLQK</sequence>
<dbReference type="RefSeq" id="WP_154620778.1">
    <property type="nucleotide sequence ID" value="NZ_VUNL01000007.1"/>
</dbReference>
<reference evidence="1 2" key="1">
    <citation type="submission" date="2019-08" db="EMBL/GenBank/DDBJ databases">
        <title>In-depth cultivation of the pig gut microbiome towards novel bacterial diversity and tailored functional studies.</title>
        <authorList>
            <person name="Wylensek D."/>
            <person name="Hitch T.C.A."/>
            <person name="Clavel T."/>
        </authorList>
    </citation>
    <scope>NUCLEOTIDE SEQUENCE [LARGE SCALE GENOMIC DNA]</scope>
    <source>
        <strain evidence="2">WCA-380-WT-3B3</strain>
    </source>
</reference>
<gene>
    <name evidence="1" type="ORF">FYJ78_07375</name>
</gene>
<dbReference type="Gene3D" id="1.25.40.10">
    <property type="entry name" value="Tetratricopeptide repeat domain"/>
    <property type="match status" value="2"/>
</dbReference>
<protein>
    <submittedName>
        <fullName evidence="1">Tetratricopeptide repeat protein</fullName>
    </submittedName>
</protein>